<proteinExistence type="predicted"/>
<reference evidence="1 2" key="1">
    <citation type="submission" date="2016-11" db="EMBL/GenBank/DDBJ databases">
        <title>The macronuclear genome of Stentor coeruleus: a giant cell with tiny introns.</title>
        <authorList>
            <person name="Slabodnick M."/>
            <person name="Ruby J.G."/>
            <person name="Reiff S.B."/>
            <person name="Swart E.C."/>
            <person name="Gosai S."/>
            <person name="Prabakaran S."/>
            <person name="Witkowska E."/>
            <person name="Larue G.E."/>
            <person name="Fisher S."/>
            <person name="Freeman R.M."/>
            <person name="Gunawardena J."/>
            <person name="Chu W."/>
            <person name="Stover N.A."/>
            <person name="Gregory B.D."/>
            <person name="Nowacki M."/>
            <person name="Derisi J."/>
            <person name="Roy S.W."/>
            <person name="Marshall W.F."/>
            <person name="Sood P."/>
        </authorList>
    </citation>
    <scope>NUCLEOTIDE SEQUENCE [LARGE SCALE GENOMIC DNA]</scope>
    <source>
        <strain evidence="1">WM001</strain>
    </source>
</reference>
<dbReference type="Proteomes" id="UP000187209">
    <property type="component" value="Unassembled WGS sequence"/>
</dbReference>
<gene>
    <name evidence="1" type="ORF">SteCoe_23832</name>
</gene>
<keyword evidence="2" id="KW-1185">Reference proteome</keyword>
<dbReference type="EMBL" id="MPUH01000614">
    <property type="protein sequence ID" value="OMJ76719.1"/>
    <property type="molecule type" value="Genomic_DNA"/>
</dbReference>
<comment type="caution">
    <text evidence="1">The sequence shown here is derived from an EMBL/GenBank/DDBJ whole genome shotgun (WGS) entry which is preliminary data.</text>
</comment>
<evidence type="ECO:0000313" key="1">
    <source>
        <dbReference type="EMBL" id="OMJ76719.1"/>
    </source>
</evidence>
<dbReference type="AlphaFoldDB" id="A0A1R2BIZ7"/>
<sequence>MGSCAIRQSSKSSSFKPTSLTGIKETLKIPTKFTASQARQFIYTAKDAKAPILNLYINPLYIKRSVKSTL</sequence>
<protein>
    <submittedName>
        <fullName evidence="1">Uncharacterized protein</fullName>
    </submittedName>
</protein>
<evidence type="ECO:0000313" key="2">
    <source>
        <dbReference type="Proteomes" id="UP000187209"/>
    </source>
</evidence>
<accession>A0A1R2BIZ7</accession>
<organism evidence="1 2">
    <name type="scientific">Stentor coeruleus</name>
    <dbReference type="NCBI Taxonomy" id="5963"/>
    <lineage>
        <taxon>Eukaryota</taxon>
        <taxon>Sar</taxon>
        <taxon>Alveolata</taxon>
        <taxon>Ciliophora</taxon>
        <taxon>Postciliodesmatophora</taxon>
        <taxon>Heterotrichea</taxon>
        <taxon>Heterotrichida</taxon>
        <taxon>Stentoridae</taxon>
        <taxon>Stentor</taxon>
    </lineage>
</organism>
<name>A0A1R2BIZ7_9CILI</name>